<reference evidence="3 4" key="2">
    <citation type="submission" date="2018-03" db="EMBL/GenBank/DDBJ databases">
        <title>The ancient ancestry and fast evolution of plastids.</title>
        <authorList>
            <person name="Moore K.R."/>
            <person name="Magnabosco C."/>
            <person name="Momper L."/>
            <person name="Gold D.A."/>
            <person name="Bosak T."/>
            <person name="Fournier G.P."/>
        </authorList>
    </citation>
    <scope>NUCLEOTIDE SEQUENCE [LARGE SCALE GENOMIC DNA]</scope>
    <source>
        <strain evidence="3 4">CCAP 1448/3</strain>
    </source>
</reference>
<evidence type="ECO:0000256" key="1">
    <source>
        <dbReference type="ARBA" id="ARBA00022679"/>
    </source>
</evidence>
<dbReference type="OrthoDB" id="7826001at2"/>
<dbReference type="Proteomes" id="UP000238762">
    <property type="component" value="Unassembled WGS sequence"/>
</dbReference>
<keyword evidence="1 3" id="KW-0808">Transferase</keyword>
<name>A0A2T1C5H8_9CYAN</name>
<evidence type="ECO:0000259" key="2">
    <source>
        <dbReference type="Pfam" id="PF00534"/>
    </source>
</evidence>
<reference evidence="3 4" key="1">
    <citation type="submission" date="2018-02" db="EMBL/GenBank/DDBJ databases">
        <authorList>
            <person name="Cohen D.B."/>
            <person name="Kent A.D."/>
        </authorList>
    </citation>
    <scope>NUCLEOTIDE SEQUENCE [LARGE SCALE GENOMIC DNA]</scope>
    <source>
        <strain evidence="3 4">CCAP 1448/3</strain>
    </source>
</reference>
<sequence length="406" mass="45929">MLFDLSIYGHHPTYIRYLINYWQENELSGSLDIVVIPKFLEVHGEVVELLEKKPNFSIKFVSISLAEAANLNFTKSSFKRNIRYFQEWAILCKYARLLSATHCLAMYFDTYQLPLFLGSKPPCQVSGIYFKPTFHYQYLTPTSSNWKQKLQEFREKFILANILKNLQLSTLFSLDNYVIKYLDRFPNAAKVIPLPDPIATTQVKVTSVDNLRERLGIDPNIQIFLVFGALTPRKGISELLEAISLLSEELCDRFCLLLVGEASLENQTQFLSQIANLQQQKPIQIISHFEFVGESEVPIYFQLADLVLAPYQRHVGMSGILLLAAAAGKPVLSSDYGLMGQVVREYQLGMVVDAGNPEAIAQGLTKFLLHSGDVIGDRSQMSAFVAANSAERFAEVIFHRILSHES</sequence>
<feature type="domain" description="Glycosyl transferase family 1" evidence="2">
    <location>
        <begin position="209"/>
        <end position="370"/>
    </location>
</feature>
<dbReference type="SUPFAM" id="SSF53756">
    <property type="entry name" value="UDP-Glycosyltransferase/glycogen phosphorylase"/>
    <property type="match status" value="1"/>
</dbReference>
<keyword evidence="4" id="KW-1185">Reference proteome</keyword>
<protein>
    <submittedName>
        <fullName evidence="3">Glycosyl transferase family 1</fullName>
    </submittedName>
</protein>
<dbReference type="AlphaFoldDB" id="A0A2T1C5H8"/>
<dbReference type="GO" id="GO:0016757">
    <property type="term" value="F:glycosyltransferase activity"/>
    <property type="evidence" value="ECO:0007669"/>
    <property type="project" value="InterPro"/>
</dbReference>
<evidence type="ECO:0000313" key="4">
    <source>
        <dbReference type="Proteomes" id="UP000238762"/>
    </source>
</evidence>
<comment type="caution">
    <text evidence="3">The sequence shown here is derived from an EMBL/GenBank/DDBJ whole genome shotgun (WGS) entry which is preliminary data.</text>
</comment>
<accession>A0A2T1C5H8</accession>
<proteinExistence type="predicted"/>
<dbReference type="Pfam" id="PF00534">
    <property type="entry name" value="Glycos_transf_1"/>
    <property type="match status" value="1"/>
</dbReference>
<gene>
    <name evidence="3" type="ORF">C7B64_08075</name>
</gene>
<organism evidence="3 4">
    <name type="scientific">Merismopedia glauca CCAP 1448/3</name>
    <dbReference type="NCBI Taxonomy" id="1296344"/>
    <lineage>
        <taxon>Bacteria</taxon>
        <taxon>Bacillati</taxon>
        <taxon>Cyanobacteriota</taxon>
        <taxon>Cyanophyceae</taxon>
        <taxon>Synechococcales</taxon>
        <taxon>Merismopediaceae</taxon>
        <taxon>Merismopedia</taxon>
    </lineage>
</organism>
<dbReference type="PANTHER" id="PTHR46401">
    <property type="entry name" value="GLYCOSYLTRANSFERASE WBBK-RELATED"/>
    <property type="match status" value="1"/>
</dbReference>
<dbReference type="GO" id="GO:0009103">
    <property type="term" value="P:lipopolysaccharide biosynthetic process"/>
    <property type="evidence" value="ECO:0007669"/>
    <property type="project" value="TreeGrafter"/>
</dbReference>
<dbReference type="CDD" id="cd03801">
    <property type="entry name" value="GT4_PimA-like"/>
    <property type="match status" value="1"/>
</dbReference>
<dbReference type="Gene3D" id="3.40.50.2000">
    <property type="entry name" value="Glycogen Phosphorylase B"/>
    <property type="match status" value="1"/>
</dbReference>
<dbReference type="InterPro" id="IPR001296">
    <property type="entry name" value="Glyco_trans_1"/>
</dbReference>
<dbReference type="PANTHER" id="PTHR46401:SF2">
    <property type="entry name" value="GLYCOSYLTRANSFERASE WBBK-RELATED"/>
    <property type="match status" value="1"/>
</dbReference>
<evidence type="ECO:0000313" key="3">
    <source>
        <dbReference type="EMBL" id="PSB03535.1"/>
    </source>
</evidence>
<dbReference type="EMBL" id="PVWJ01000030">
    <property type="protein sequence ID" value="PSB03535.1"/>
    <property type="molecule type" value="Genomic_DNA"/>
</dbReference>